<dbReference type="RefSeq" id="WP_089405341.1">
    <property type="nucleotide sequence ID" value="NZ_FZOH01000008.1"/>
</dbReference>
<keyword evidence="1" id="KW-0238">DNA-binding</keyword>
<dbReference type="Proteomes" id="UP000198386">
    <property type="component" value="Unassembled WGS sequence"/>
</dbReference>
<proteinExistence type="predicted"/>
<dbReference type="GO" id="GO:0003677">
    <property type="term" value="F:DNA binding"/>
    <property type="evidence" value="ECO:0007669"/>
    <property type="project" value="UniProtKB-KW"/>
</dbReference>
<dbReference type="Pfam" id="PF06224">
    <property type="entry name" value="AlkZ-like"/>
    <property type="match status" value="1"/>
</dbReference>
<dbReference type="OrthoDB" id="9148135at2"/>
<protein>
    <submittedName>
        <fullName evidence="1">Winged helix DNA-binding domain-containing protein</fullName>
    </submittedName>
</protein>
<dbReference type="PANTHER" id="PTHR38479">
    <property type="entry name" value="LMO0824 PROTEIN"/>
    <property type="match status" value="1"/>
</dbReference>
<dbReference type="InterPro" id="IPR009351">
    <property type="entry name" value="AlkZ-like"/>
</dbReference>
<dbReference type="EMBL" id="FZOH01000008">
    <property type="protein sequence ID" value="SNS75667.1"/>
    <property type="molecule type" value="Genomic_DNA"/>
</dbReference>
<sequence>MTRTASPRDVLAYRVAVQQLDRDAGTVADTAVLDLGVQDTGPDGALWALAVRGVDVAAVDPAELALAWTLRGAPHLYRRADLPAVATATAPFSEADAAKRVFDAAKPLAAAGIPVLTALDTIAARMREIVTAPVVKGEMSRRLSDALAGADGPGPYNRWCRPCGAVHLYEQPFRLAALRAGLELRPGTSPPVLQPVPGFTPAGTVPDRLDVVRGYLHLLGPATRQHVAGYLDAAVKDVTAHWPGDAVEVEVDGQRRWLLAADADRLGAGPARGTRLLGPFDLFLQGRDRETLVADPAHRTALWPVLGRPGAVLADGEVVGLWRPRKAGSSLTVAVEPWRPLTPAVRDAVGEQAERLAASRGVRLKAVEVS</sequence>
<accession>A0A239H2Q7</accession>
<reference evidence="2" key="1">
    <citation type="submission" date="2017-06" db="EMBL/GenBank/DDBJ databases">
        <authorList>
            <person name="Varghese N."/>
            <person name="Submissions S."/>
        </authorList>
    </citation>
    <scope>NUCLEOTIDE SEQUENCE [LARGE SCALE GENOMIC DNA]</scope>
    <source>
        <strain evidence="2">DSM 45423</strain>
    </source>
</reference>
<dbReference type="PANTHER" id="PTHR38479:SF2">
    <property type="entry name" value="WINGED HELIX DNA-BINDING DOMAIN-CONTAINING PROTEIN"/>
    <property type="match status" value="1"/>
</dbReference>
<evidence type="ECO:0000313" key="2">
    <source>
        <dbReference type="Proteomes" id="UP000198386"/>
    </source>
</evidence>
<gene>
    <name evidence="1" type="ORF">SAMN04488107_3665</name>
</gene>
<organism evidence="1 2">
    <name type="scientific">Geodermatophilus saharensis</name>
    <dbReference type="NCBI Taxonomy" id="1137994"/>
    <lineage>
        <taxon>Bacteria</taxon>
        <taxon>Bacillati</taxon>
        <taxon>Actinomycetota</taxon>
        <taxon>Actinomycetes</taxon>
        <taxon>Geodermatophilales</taxon>
        <taxon>Geodermatophilaceae</taxon>
        <taxon>Geodermatophilus</taxon>
    </lineage>
</organism>
<dbReference type="AlphaFoldDB" id="A0A239H2Q7"/>
<name>A0A239H2Q7_9ACTN</name>
<evidence type="ECO:0000313" key="1">
    <source>
        <dbReference type="EMBL" id="SNS75667.1"/>
    </source>
</evidence>
<keyword evidence="2" id="KW-1185">Reference proteome</keyword>